<evidence type="ECO:0000256" key="5">
    <source>
        <dbReference type="ARBA" id="ARBA00023136"/>
    </source>
</evidence>
<dbReference type="InterPro" id="IPR050739">
    <property type="entry name" value="MFP"/>
</dbReference>
<evidence type="ECO:0000259" key="7">
    <source>
        <dbReference type="Pfam" id="PF26002"/>
    </source>
</evidence>
<evidence type="ECO:0000256" key="3">
    <source>
        <dbReference type="ARBA" id="ARBA00022692"/>
    </source>
</evidence>
<evidence type="ECO:0000256" key="6">
    <source>
        <dbReference type="SAM" id="Phobius"/>
    </source>
</evidence>
<dbReference type="EMBL" id="FRBP01000001">
    <property type="protein sequence ID" value="SHK87867.1"/>
    <property type="molecule type" value="Genomic_DNA"/>
</dbReference>
<proteinExistence type="inferred from homology"/>
<dbReference type="Pfam" id="PF26002">
    <property type="entry name" value="Beta-barrel_AprE"/>
    <property type="match status" value="1"/>
</dbReference>
<name>A0AB74ETA9_9FIRM</name>
<reference evidence="8 9" key="1">
    <citation type="submission" date="2016-11" db="EMBL/GenBank/DDBJ databases">
        <authorList>
            <person name="Varghese N."/>
            <person name="Submissions S."/>
        </authorList>
    </citation>
    <scope>NUCLEOTIDE SEQUENCE [LARGE SCALE GENOMIC DNA]</scope>
    <source>
        <strain evidence="8 9">FD</strain>
    </source>
</reference>
<dbReference type="AlphaFoldDB" id="A0AB74ETA9"/>
<feature type="domain" description="AprE-like beta-barrel" evidence="7">
    <location>
        <begin position="267"/>
        <end position="355"/>
    </location>
</feature>
<dbReference type="Gene3D" id="2.40.30.170">
    <property type="match status" value="1"/>
</dbReference>
<sequence length="373" mass="41991">MKIYHYSDLKDSRIMYDRNPPVLFPIIVLLVLVLVIVLIFLSIRTDKTYVVKGQGMVQSNELRYIMSEFSGEIMNCAIEENKEVQTGEILGVVNSPDLALQKQQIEGQIAITDNRIQLLSRLESNLKYGTNTFDPNDSVEAEFYNRIAVMDSSQAEQQLSIDQINDELMKKQGMTDEQIQQYKDTYLNKQQQIFDQTLAEATKEKAQYQAERDKLQVQSDTLETGKNEYTITAPITGVLHTTIPVADGMVIQAGSAIATLSGKDNLYFETSISSSDRSKIDIGDPVEIAVNGLLETEFGTLKGKVTDIDADATIQEKDGNIYFKAKVQPDANCLFDKKNQPVYLTSGMTAEVRVKYDKISYYNYFLDALGIRV</sequence>
<evidence type="ECO:0000313" key="8">
    <source>
        <dbReference type="EMBL" id="SHK87867.1"/>
    </source>
</evidence>
<evidence type="ECO:0000256" key="4">
    <source>
        <dbReference type="ARBA" id="ARBA00022989"/>
    </source>
</evidence>
<organism evidence="8 9">
    <name type="scientific">Eubacterium callanderi</name>
    <dbReference type="NCBI Taxonomy" id="53442"/>
    <lineage>
        <taxon>Bacteria</taxon>
        <taxon>Bacillati</taxon>
        <taxon>Bacillota</taxon>
        <taxon>Clostridia</taxon>
        <taxon>Eubacteriales</taxon>
        <taxon>Eubacteriaceae</taxon>
        <taxon>Eubacterium</taxon>
    </lineage>
</organism>
<dbReference type="GO" id="GO:0016020">
    <property type="term" value="C:membrane"/>
    <property type="evidence" value="ECO:0007669"/>
    <property type="project" value="UniProtKB-SubCell"/>
</dbReference>
<comment type="subcellular location">
    <subcellularLocation>
        <location evidence="1">Membrane</location>
        <topology evidence="1">Single-pass membrane protein</topology>
    </subcellularLocation>
</comment>
<evidence type="ECO:0000256" key="1">
    <source>
        <dbReference type="ARBA" id="ARBA00004167"/>
    </source>
</evidence>
<dbReference type="PANTHER" id="PTHR30386:SF26">
    <property type="entry name" value="TRANSPORT PROTEIN COMB"/>
    <property type="match status" value="1"/>
</dbReference>
<dbReference type="Proteomes" id="UP000184012">
    <property type="component" value="Unassembled WGS sequence"/>
</dbReference>
<protein>
    <submittedName>
        <fullName evidence="8">Multidrug resistance efflux pump</fullName>
    </submittedName>
</protein>
<evidence type="ECO:0000313" key="9">
    <source>
        <dbReference type="Proteomes" id="UP000184012"/>
    </source>
</evidence>
<keyword evidence="4 6" id="KW-1133">Transmembrane helix</keyword>
<accession>A0AB74ETA9</accession>
<comment type="caution">
    <text evidence="8">The sequence shown here is derived from an EMBL/GenBank/DDBJ whole genome shotgun (WGS) entry which is preliminary data.</text>
</comment>
<dbReference type="InterPro" id="IPR058982">
    <property type="entry name" value="Beta-barrel_AprE"/>
</dbReference>
<comment type="similarity">
    <text evidence="2">Belongs to the membrane fusion protein (MFP) (TC 8.A.1) family.</text>
</comment>
<dbReference type="SUPFAM" id="SSF111369">
    <property type="entry name" value="HlyD-like secretion proteins"/>
    <property type="match status" value="1"/>
</dbReference>
<feature type="transmembrane region" description="Helical" evidence="6">
    <location>
        <begin position="21"/>
        <end position="43"/>
    </location>
</feature>
<dbReference type="PANTHER" id="PTHR30386">
    <property type="entry name" value="MEMBRANE FUSION SUBUNIT OF EMRAB-TOLC MULTIDRUG EFFLUX PUMP"/>
    <property type="match status" value="1"/>
</dbReference>
<dbReference type="GeneID" id="68364495"/>
<gene>
    <name evidence="8" type="ORF">SAMN04515649_101121</name>
</gene>
<dbReference type="RefSeq" id="WP_013381824.1">
    <property type="nucleotide sequence ID" value="NC_014624.2"/>
</dbReference>
<keyword evidence="5 6" id="KW-0472">Membrane</keyword>
<keyword evidence="3 6" id="KW-0812">Transmembrane</keyword>
<evidence type="ECO:0000256" key="2">
    <source>
        <dbReference type="ARBA" id="ARBA00009477"/>
    </source>
</evidence>